<sequence>MRDLIPLLGGVLVLVFGMRWLLPLLRERKKFPGAPGNPYCCAIHCKKDAEFGIYGSSGHFEDVTEACEEHAGVLLGTPTWLKKENDHWLVYPIEVTG</sequence>
<keyword evidence="1" id="KW-0472">Membrane</keyword>
<gene>
    <name evidence="2" type="ORF">LCGC14_2466090</name>
</gene>
<reference evidence="2" key="1">
    <citation type="journal article" date="2015" name="Nature">
        <title>Complex archaea that bridge the gap between prokaryotes and eukaryotes.</title>
        <authorList>
            <person name="Spang A."/>
            <person name="Saw J.H."/>
            <person name="Jorgensen S.L."/>
            <person name="Zaremba-Niedzwiedzka K."/>
            <person name="Martijn J."/>
            <person name="Lind A.E."/>
            <person name="van Eijk R."/>
            <person name="Schleper C."/>
            <person name="Guy L."/>
            <person name="Ettema T.J."/>
        </authorList>
    </citation>
    <scope>NUCLEOTIDE SEQUENCE</scope>
</reference>
<keyword evidence="1" id="KW-0812">Transmembrane</keyword>
<evidence type="ECO:0000256" key="1">
    <source>
        <dbReference type="SAM" id="Phobius"/>
    </source>
</evidence>
<comment type="caution">
    <text evidence="2">The sequence shown here is derived from an EMBL/GenBank/DDBJ whole genome shotgun (WGS) entry which is preliminary data.</text>
</comment>
<proteinExistence type="predicted"/>
<evidence type="ECO:0000313" key="2">
    <source>
        <dbReference type="EMBL" id="KKL19373.1"/>
    </source>
</evidence>
<feature type="transmembrane region" description="Helical" evidence="1">
    <location>
        <begin position="6"/>
        <end position="22"/>
    </location>
</feature>
<protein>
    <submittedName>
        <fullName evidence="2">Uncharacterized protein</fullName>
    </submittedName>
</protein>
<accession>A0A0F9E5P8</accession>
<dbReference type="EMBL" id="LAZR01038509">
    <property type="protein sequence ID" value="KKL19373.1"/>
    <property type="molecule type" value="Genomic_DNA"/>
</dbReference>
<name>A0A0F9E5P8_9ZZZZ</name>
<keyword evidence="1" id="KW-1133">Transmembrane helix</keyword>
<dbReference type="AlphaFoldDB" id="A0A0F9E5P8"/>
<organism evidence="2">
    <name type="scientific">marine sediment metagenome</name>
    <dbReference type="NCBI Taxonomy" id="412755"/>
    <lineage>
        <taxon>unclassified sequences</taxon>
        <taxon>metagenomes</taxon>
        <taxon>ecological metagenomes</taxon>
    </lineage>
</organism>